<keyword evidence="2" id="KW-1185">Reference proteome</keyword>
<dbReference type="AlphaFoldDB" id="A0A0G4H5B0"/>
<dbReference type="Proteomes" id="UP000041254">
    <property type="component" value="Unassembled WGS sequence"/>
</dbReference>
<dbReference type="EMBL" id="CDMY01001019">
    <property type="protein sequence ID" value="CEM38976.1"/>
    <property type="molecule type" value="Genomic_DNA"/>
</dbReference>
<name>A0A0G4H5B0_VITBC</name>
<evidence type="ECO:0000313" key="1">
    <source>
        <dbReference type="EMBL" id="CEM38976.1"/>
    </source>
</evidence>
<proteinExistence type="predicted"/>
<accession>A0A0G4H5B0</accession>
<gene>
    <name evidence="1" type="ORF">Vbra_10625</name>
</gene>
<protein>
    <submittedName>
        <fullName evidence="1">Uncharacterized protein</fullName>
    </submittedName>
</protein>
<dbReference type="PhylomeDB" id="A0A0G4H5B0"/>
<organism evidence="1 2">
    <name type="scientific">Vitrella brassicaformis (strain CCMP3155)</name>
    <dbReference type="NCBI Taxonomy" id="1169540"/>
    <lineage>
        <taxon>Eukaryota</taxon>
        <taxon>Sar</taxon>
        <taxon>Alveolata</taxon>
        <taxon>Colpodellida</taxon>
        <taxon>Vitrellaceae</taxon>
        <taxon>Vitrella</taxon>
    </lineage>
</organism>
<sequence>MASLLLVNRGLRSSLSVGASRSRHGPRLSCVNRETHEKATDETYGVFRHFTMLDADQEAYWDIDDFRELHHMGKIQVAHVEVHAVPDVVSPLLEACATTLVKLTLDSNTGPTAIQQTPAAPPA</sequence>
<evidence type="ECO:0000313" key="2">
    <source>
        <dbReference type="Proteomes" id="UP000041254"/>
    </source>
</evidence>
<reference evidence="1 2" key="1">
    <citation type="submission" date="2014-11" db="EMBL/GenBank/DDBJ databases">
        <authorList>
            <person name="Zhu J."/>
            <person name="Qi W."/>
            <person name="Song R."/>
        </authorList>
    </citation>
    <scope>NUCLEOTIDE SEQUENCE [LARGE SCALE GENOMIC DNA]</scope>
</reference>
<dbReference type="VEuPathDB" id="CryptoDB:Vbra_10625"/>
<dbReference type="InParanoid" id="A0A0G4H5B0"/>